<gene>
    <name evidence="3" type="ORF">D3P09_23715</name>
</gene>
<comment type="caution">
    <text evidence="3">The sequence shown here is derived from an EMBL/GenBank/DDBJ whole genome shotgun (WGS) entry which is preliminary data.</text>
</comment>
<evidence type="ECO:0000313" key="3">
    <source>
        <dbReference type="EMBL" id="RJX37361.1"/>
    </source>
</evidence>
<name>A0A3A6PLS6_9BACL</name>
<dbReference type="Proteomes" id="UP000267798">
    <property type="component" value="Unassembled WGS sequence"/>
</dbReference>
<dbReference type="AlphaFoldDB" id="A0A3A6PLS6"/>
<dbReference type="SUPFAM" id="SSF101874">
    <property type="entry name" value="YceI-like"/>
    <property type="match status" value="1"/>
</dbReference>
<organism evidence="3 4">
    <name type="scientific">Paenibacillus pinisoli</name>
    <dbReference type="NCBI Taxonomy" id="1276110"/>
    <lineage>
        <taxon>Bacteria</taxon>
        <taxon>Bacillati</taxon>
        <taxon>Bacillota</taxon>
        <taxon>Bacilli</taxon>
        <taxon>Bacillales</taxon>
        <taxon>Paenibacillaceae</taxon>
        <taxon>Paenibacillus</taxon>
    </lineage>
</organism>
<reference evidence="3 4" key="1">
    <citation type="submission" date="2018-09" db="EMBL/GenBank/DDBJ databases">
        <title>Paenibacillus aracenensis nov. sp. isolated from a cave in southern Spain.</title>
        <authorList>
            <person name="Jurado V."/>
            <person name="Gutierrez-Patricio S."/>
            <person name="Gonzalez-Pimentel J.L."/>
            <person name="Miller A.Z."/>
            <person name="Laiz L."/>
            <person name="Saiz-Jimenez C."/>
        </authorList>
    </citation>
    <scope>NUCLEOTIDE SEQUENCE [LARGE SCALE GENOMIC DNA]</scope>
    <source>
        <strain evidence="3 4">JCM 19203</strain>
    </source>
</reference>
<keyword evidence="4" id="KW-1185">Reference proteome</keyword>
<dbReference type="EMBL" id="QXQB01000006">
    <property type="protein sequence ID" value="RJX37361.1"/>
    <property type="molecule type" value="Genomic_DNA"/>
</dbReference>
<sequence>MTKAQWVVDASHSEVGFSVRHLMIAKVKGTFHAFEANIVADPADLTSAEISFSIDLSSVDTRNGDRDAHLKSADFFDIEQFPALTFKATAITKTGEGEYSVTGDVSLHGVTRSETFEVTFEGTSRDPWGNTKAGFSATGAIKRSDYGLTYNAALETGGVMIGDDVKITLEIEALQQA</sequence>
<dbReference type="Pfam" id="PF04264">
    <property type="entry name" value="YceI"/>
    <property type="match status" value="1"/>
</dbReference>
<proteinExistence type="inferred from homology"/>
<dbReference type="OrthoDB" id="9811006at2"/>
<dbReference type="SMART" id="SM00867">
    <property type="entry name" value="YceI"/>
    <property type="match status" value="1"/>
</dbReference>
<dbReference type="PANTHER" id="PTHR34406:SF1">
    <property type="entry name" value="PROTEIN YCEI"/>
    <property type="match status" value="1"/>
</dbReference>
<evidence type="ECO:0000313" key="4">
    <source>
        <dbReference type="Proteomes" id="UP000267798"/>
    </source>
</evidence>
<dbReference type="InterPro" id="IPR036761">
    <property type="entry name" value="TTHA0802/YceI-like_sf"/>
</dbReference>
<dbReference type="PANTHER" id="PTHR34406">
    <property type="entry name" value="PROTEIN YCEI"/>
    <property type="match status" value="1"/>
</dbReference>
<accession>A0A3A6PLS6</accession>
<protein>
    <submittedName>
        <fullName evidence="3">Polyisoprenoid-binding protein</fullName>
    </submittedName>
</protein>
<dbReference type="InterPro" id="IPR007372">
    <property type="entry name" value="Lipid/polyisoprenoid-bd_YceI"/>
</dbReference>
<dbReference type="RefSeq" id="WP_120113916.1">
    <property type="nucleotide sequence ID" value="NZ_QXQB01000006.1"/>
</dbReference>
<evidence type="ECO:0000259" key="2">
    <source>
        <dbReference type="SMART" id="SM00867"/>
    </source>
</evidence>
<comment type="similarity">
    <text evidence="1">Belongs to the UPF0312 family.</text>
</comment>
<evidence type="ECO:0000256" key="1">
    <source>
        <dbReference type="ARBA" id="ARBA00008812"/>
    </source>
</evidence>
<feature type="domain" description="Lipid/polyisoprenoid-binding YceI-like" evidence="2">
    <location>
        <begin position="5"/>
        <end position="174"/>
    </location>
</feature>
<dbReference type="Gene3D" id="2.40.128.110">
    <property type="entry name" value="Lipid/polyisoprenoid-binding, YceI-like"/>
    <property type="match status" value="1"/>
</dbReference>